<dbReference type="Pfam" id="PF17035">
    <property type="entry name" value="BET"/>
    <property type="match status" value="1"/>
</dbReference>
<dbReference type="GO" id="GO:0005634">
    <property type="term" value="C:nucleus"/>
    <property type="evidence" value="ECO:0007669"/>
    <property type="project" value="TreeGrafter"/>
</dbReference>
<accession>A0A9Q8P4F6</accession>
<reference evidence="6" key="1">
    <citation type="submission" date="2021-12" db="EMBL/GenBank/DDBJ databases">
        <authorList>
            <person name="Zaccaron A."/>
            <person name="Stergiopoulos I."/>
        </authorList>
    </citation>
    <scope>NUCLEOTIDE SEQUENCE</scope>
    <source>
        <strain evidence="6">Race5_Kim</strain>
    </source>
</reference>
<feature type="region of interest" description="Disordered" evidence="3">
    <location>
        <begin position="396"/>
        <end position="434"/>
    </location>
</feature>
<gene>
    <name evidence="6" type="ORF">CLAFUR5_01032</name>
</gene>
<dbReference type="RefSeq" id="XP_047757132.1">
    <property type="nucleotide sequence ID" value="XM_047900180.1"/>
</dbReference>
<feature type="region of interest" description="Disordered" evidence="3">
    <location>
        <begin position="760"/>
        <end position="867"/>
    </location>
</feature>
<keyword evidence="7" id="KW-1185">Reference proteome</keyword>
<keyword evidence="1 2" id="KW-0103">Bromodomain</keyword>
<dbReference type="GO" id="GO:0000785">
    <property type="term" value="C:chromatin"/>
    <property type="evidence" value="ECO:0007669"/>
    <property type="project" value="TreeGrafter"/>
</dbReference>
<feature type="compositionally biased region" description="Acidic residues" evidence="3">
    <location>
        <begin position="855"/>
        <end position="867"/>
    </location>
</feature>
<dbReference type="Pfam" id="PF00439">
    <property type="entry name" value="Bromodomain"/>
    <property type="match status" value="2"/>
</dbReference>
<feature type="compositionally biased region" description="Polar residues" evidence="3">
    <location>
        <begin position="62"/>
        <end position="72"/>
    </location>
</feature>
<evidence type="ECO:0000313" key="7">
    <source>
        <dbReference type="Proteomes" id="UP000756132"/>
    </source>
</evidence>
<dbReference type="InterPro" id="IPR027353">
    <property type="entry name" value="NET_dom"/>
</dbReference>
<feature type="domain" description="NET" evidence="5">
    <location>
        <begin position="688"/>
        <end position="768"/>
    </location>
</feature>
<proteinExistence type="predicted"/>
<dbReference type="InterPro" id="IPR001487">
    <property type="entry name" value="Bromodomain"/>
</dbReference>
<feature type="compositionally biased region" description="Basic and acidic residues" evidence="3">
    <location>
        <begin position="24"/>
        <end position="39"/>
    </location>
</feature>
<dbReference type="GO" id="GO:0006338">
    <property type="term" value="P:chromatin remodeling"/>
    <property type="evidence" value="ECO:0007669"/>
    <property type="project" value="TreeGrafter"/>
</dbReference>
<dbReference type="PANTHER" id="PTHR22880">
    <property type="entry name" value="FALZ-RELATED BROMODOMAIN-CONTAINING PROTEINS"/>
    <property type="match status" value="1"/>
</dbReference>
<feature type="region of interest" description="Disordered" evidence="3">
    <location>
        <begin position="651"/>
        <end position="699"/>
    </location>
</feature>
<feature type="compositionally biased region" description="Polar residues" evidence="3">
    <location>
        <begin position="828"/>
        <end position="849"/>
    </location>
</feature>
<feature type="compositionally biased region" description="Low complexity" evidence="3">
    <location>
        <begin position="207"/>
        <end position="219"/>
    </location>
</feature>
<dbReference type="SMART" id="SM00297">
    <property type="entry name" value="BROMO"/>
    <property type="match status" value="2"/>
</dbReference>
<dbReference type="GO" id="GO:0006355">
    <property type="term" value="P:regulation of DNA-templated transcription"/>
    <property type="evidence" value="ECO:0007669"/>
    <property type="project" value="TreeGrafter"/>
</dbReference>
<dbReference type="AlphaFoldDB" id="A0A9Q8P4F6"/>
<organism evidence="6 7">
    <name type="scientific">Passalora fulva</name>
    <name type="common">Tomato leaf mold</name>
    <name type="synonym">Cladosporium fulvum</name>
    <dbReference type="NCBI Taxonomy" id="5499"/>
    <lineage>
        <taxon>Eukaryota</taxon>
        <taxon>Fungi</taxon>
        <taxon>Dikarya</taxon>
        <taxon>Ascomycota</taxon>
        <taxon>Pezizomycotina</taxon>
        <taxon>Dothideomycetes</taxon>
        <taxon>Dothideomycetidae</taxon>
        <taxon>Mycosphaerellales</taxon>
        <taxon>Mycosphaerellaceae</taxon>
        <taxon>Fulvia</taxon>
    </lineage>
</organism>
<feature type="region of interest" description="Disordered" evidence="3">
    <location>
        <begin position="1"/>
        <end position="286"/>
    </location>
</feature>
<feature type="compositionally biased region" description="Gly residues" evidence="3">
    <location>
        <begin position="791"/>
        <end position="803"/>
    </location>
</feature>
<evidence type="ECO:0000313" key="6">
    <source>
        <dbReference type="EMBL" id="UJO12766.1"/>
    </source>
</evidence>
<dbReference type="PROSITE" id="PS50014">
    <property type="entry name" value="BROMODOMAIN_2"/>
    <property type="match status" value="2"/>
</dbReference>
<name>A0A9Q8P4F6_PASFU</name>
<feature type="compositionally biased region" description="Acidic residues" evidence="3">
    <location>
        <begin position="611"/>
        <end position="629"/>
    </location>
</feature>
<dbReference type="GeneID" id="71980910"/>
<feature type="compositionally biased region" description="Polar residues" evidence="3">
    <location>
        <begin position="110"/>
        <end position="119"/>
    </location>
</feature>
<dbReference type="SUPFAM" id="SSF47370">
    <property type="entry name" value="Bromodomain"/>
    <property type="match status" value="2"/>
</dbReference>
<dbReference type="EMBL" id="CP090163">
    <property type="protein sequence ID" value="UJO12766.1"/>
    <property type="molecule type" value="Genomic_DNA"/>
</dbReference>
<evidence type="ECO:0000256" key="2">
    <source>
        <dbReference type="PROSITE-ProRule" id="PRU00035"/>
    </source>
</evidence>
<dbReference type="PROSITE" id="PS51525">
    <property type="entry name" value="NET"/>
    <property type="match status" value="1"/>
</dbReference>
<protein>
    <submittedName>
        <fullName evidence="6">Bromodomain-containing factor 1</fullName>
    </submittedName>
</protein>
<dbReference type="InterPro" id="IPR038336">
    <property type="entry name" value="NET_sf"/>
</dbReference>
<dbReference type="PANTHER" id="PTHR22880:SF225">
    <property type="entry name" value="BROMODOMAIN-CONTAINING PROTEIN BET-1-RELATED"/>
    <property type="match status" value="1"/>
</dbReference>
<dbReference type="OMA" id="KMNIPHY"/>
<evidence type="ECO:0000259" key="4">
    <source>
        <dbReference type="PROSITE" id="PS50014"/>
    </source>
</evidence>
<dbReference type="Proteomes" id="UP000756132">
    <property type="component" value="Chromosome 1"/>
</dbReference>
<sequence length="867" mass="94422">MASDIAQPELIKPSLPTDAPIVNGDHDLDHNMENGEHNSDQNATAFVENGAISKTDPVLDINNITADSNTAEPTPVEDVAPGIAPVSDFIPKDAPTSHPTPPPDEPLATSEANVDTEMQTVEEPAKVEADPEPVAPAAPAEPSLVRPREDDDEDEEPAAKRNKVEDVPMPDAKPDPVPAVNETNAQQPEPEPEQTANPREAAEPEPTEQAAPAAQSTSADTNVPPATAPQTDATKDAPLDGTPLATTEGGEPVEAKPVVPDAKPADASEPVKAAETAPPKHQYCKDPMTTSQMKFLSEKMKNLKKTKNSVAFLNPVDHVALNIPTYPDIVKHPMDLNTMESKLKSNKYNNVQEFADDFDLIISNTRKFNGDNHLITQAGFSMEAYFRKMMETVPSATHAAPSKVQAKKASPKPPPPSARRESRSANHAPGMTYQTSGAGAADAFALQPDGTPQIRRDSTINRPARTIKPPPARELAYAKPKRKEHQLELKFCEHILEELRSPKYGQVNHVFLAPVDPVALNIPHYRQIVKSPMDLSTMAQKLKQGQYGKANEFKKDFELMIQNCLAFNPAGNVVRDLGVQFKRHFDALWQEKDKWEKKRKADTQRATSASAEEDSVDEDEEEEEEEAPDDPAGTIRALQKQLAEMQNALAGLNQQGKKPNKKAKAPKPTTKKPERVHAPPRSRPAPVKAKASKKVRQVTYEEKQEISEAVGKMDDGQVAELTRIITENCQKYRDQEEMELEIDDLPNDVQSMLLKYVRSLFGNPNKGRAVSPDDAAAMDDDDFEPERGARRGGGGGGGGGGGAAPKKKKHKPMGKDQQTAAIEDLQKQLAQFNQPGVSASQSPTASNNYAMAEDTSGDDDSEESEEE</sequence>
<feature type="compositionally biased region" description="Basic and acidic residues" evidence="3">
    <location>
        <begin position="157"/>
        <end position="166"/>
    </location>
</feature>
<reference evidence="6" key="2">
    <citation type="journal article" date="2022" name="Microb. Genom.">
        <title>A chromosome-scale genome assembly of the tomato pathogen Cladosporium fulvum reveals a compartmentalized genome architecture and the presence of a dispensable chromosome.</title>
        <authorList>
            <person name="Zaccaron A.Z."/>
            <person name="Chen L.H."/>
            <person name="Samaras A."/>
            <person name="Stergiopoulos I."/>
        </authorList>
    </citation>
    <scope>NUCLEOTIDE SEQUENCE</scope>
    <source>
        <strain evidence="6">Race5_Kim</strain>
    </source>
</reference>
<dbReference type="InterPro" id="IPR050935">
    <property type="entry name" value="Bromo_chromatin_reader"/>
</dbReference>
<evidence type="ECO:0000259" key="5">
    <source>
        <dbReference type="PROSITE" id="PS51525"/>
    </source>
</evidence>
<dbReference type="KEGG" id="ffu:CLAFUR5_01032"/>
<evidence type="ECO:0000256" key="1">
    <source>
        <dbReference type="ARBA" id="ARBA00023117"/>
    </source>
</evidence>
<dbReference type="InterPro" id="IPR036427">
    <property type="entry name" value="Bromodomain-like_sf"/>
</dbReference>
<dbReference type="Gene3D" id="1.20.1270.220">
    <property type="match status" value="1"/>
</dbReference>
<dbReference type="OrthoDB" id="784962at2759"/>
<dbReference type="Gene3D" id="1.20.920.10">
    <property type="entry name" value="Bromodomain-like"/>
    <property type="match status" value="2"/>
</dbReference>
<dbReference type="PRINTS" id="PR00503">
    <property type="entry name" value="BROMODOMAIN"/>
</dbReference>
<feature type="domain" description="Bromo" evidence="4">
    <location>
        <begin position="503"/>
        <end position="575"/>
    </location>
</feature>
<feature type="domain" description="Bromo" evidence="4">
    <location>
        <begin position="304"/>
        <end position="376"/>
    </location>
</feature>
<evidence type="ECO:0000256" key="3">
    <source>
        <dbReference type="SAM" id="MobiDB-lite"/>
    </source>
</evidence>
<feature type="compositionally biased region" description="Basic and acidic residues" evidence="3">
    <location>
        <begin position="594"/>
        <end position="603"/>
    </location>
</feature>
<feature type="region of interest" description="Disordered" evidence="3">
    <location>
        <begin position="594"/>
        <end position="632"/>
    </location>
</feature>